<dbReference type="CDD" id="cd02440">
    <property type="entry name" value="AdoMet_MTases"/>
    <property type="match status" value="1"/>
</dbReference>
<dbReference type="SUPFAM" id="SSF53335">
    <property type="entry name" value="S-adenosyl-L-methionine-dependent methyltransferases"/>
    <property type="match status" value="1"/>
</dbReference>
<dbReference type="Pfam" id="PF08241">
    <property type="entry name" value="Methyltransf_11"/>
    <property type="match status" value="1"/>
</dbReference>
<evidence type="ECO:0000313" key="4">
    <source>
        <dbReference type="Proteomes" id="UP000037179"/>
    </source>
</evidence>
<reference evidence="3 4" key="2">
    <citation type="journal article" date="2016" name="Genome Announc.">
        <title>Draft Genome Sequence of Erythromycin- and Oxytetracycline-Sensitive Nocardia seriolae Strain U-1 (NBRC 110359).</title>
        <authorList>
            <person name="Imajoh M."/>
            <person name="Sukeda M."/>
            <person name="Shimizu M."/>
            <person name="Yamane J."/>
            <person name="Ohnishi K."/>
            <person name="Oshima S."/>
        </authorList>
    </citation>
    <scope>NUCLEOTIDE SEQUENCE [LARGE SCALE GENOMIC DNA]</scope>
    <source>
        <strain evidence="3 4">U-1</strain>
    </source>
</reference>
<dbReference type="InterPro" id="IPR029063">
    <property type="entry name" value="SAM-dependent_MTases_sf"/>
</dbReference>
<evidence type="ECO:0000259" key="2">
    <source>
        <dbReference type="Pfam" id="PF08241"/>
    </source>
</evidence>
<evidence type="ECO:0000256" key="1">
    <source>
        <dbReference type="SAM" id="MobiDB-lite"/>
    </source>
</evidence>
<gene>
    <name evidence="3" type="ORF">NSK11_contig00073-0033</name>
</gene>
<proteinExistence type="predicted"/>
<feature type="domain" description="Methyltransferase type 11" evidence="2">
    <location>
        <begin position="65"/>
        <end position="153"/>
    </location>
</feature>
<dbReference type="Proteomes" id="UP000037179">
    <property type="component" value="Unassembled WGS sequence"/>
</dbReference>
<dbReference type="InterPro" id="IPR013216">
    <property type="entry name" value="Methyltransf_11"/>
</dbReference>
<keyword evidence="4" id="KW-1185">Reference proteome</keyword>
<dbReference type="Gene3D" id="3.40.50.150">
    <property type="entry name" value="Vaccinia Virus protein VP39"/>
    <property type="match status" value="1"/>
</dbReference>
<organism evidence="3 4">
    <name type="scientific">Nocardia seriolae</name>
    <dbReference type="NCBI Taxonomy" id="37332"/>
    <lineage>
        <taxon>Bacteria</taxon>
        <taxon>Bacillati</taxon>
        <taxon>Actinomycetota</taxon>
        <taxon>Actinomycetes</taxon>
        <taxon>Mycobacteriales</taxon>
        <taxon>Nocardiaceae</taxon>
        <taxon>Nocardia</taxon>
    </lineage>
</organism>
<feature type="region of interest" description="Disordered" evidence="1">
    <location>
        <begin position="1"/>
        <end position="22"/>
    </location>
</feature>
<dbReference type="EMBL" id="BBYQ01000073">
    <property type="protein sequence ID" value="GAP30155.1"/>
    <property type="molecule type" value="Genomic_DNA"/>
</dbReference>
<accession>A0ABC9YY54</accession>
<sequence>MVQAERGGGPVDCEAGPGPWSQARPHRWGRLRARFPGRTRARSRAIARERADRVLTCCCDGPTIDLACGSGRLADRLMRRGVVALSVDLSPVAVAVTRSRGVPALHRDLFDRLPGTGRWAYAILADGVVGIGGDPVRVLRRARELLAPDGVAIVEFAAAGTTSRVRRAGAPNIGPLPWARIGIDRAPALADAAGLRVLAAVSVAGHDIAWLVRGH</sequence>
<name>A0ABC9YY54_9NOCA</name>
<protein>
    <recommendedName>
        <fullName evidence="2">Methyltransferase type 11 domain-containing protein</fullName>
    </recommendedName>
</protein>
<reference evidence="4" key="1">
    <citation type="submission" date="2015-07" db="EMBL/GenBank/DDBJ databases">
        <title>Nocardia seriolae U-1 whole genome shotgun sequence.</title>
        <authorList>
            <person name="Imajoh M."/>
            <person name="Fukumoto Y."/>
            <person name="Sukeda M."/>
            <person name="Yamane J."/>
            <person name="Yamasaki K."/>
            <person name="Shimizu M."/>
            <person name="Ohnishi K."/>
            <person name="Oshima S."/>
        </authorList>
    </citation>
    <scope>NUCLEOTIDE SEQUENCE [LARGE SCALE GENOMIC DNA]</scope>
    <source>
        <strain evidence="4">U-1</strain>
    </source>
</reference>
<dbReference type="AlphaFoldDB" id="A0ABC9YY54"/>
<evidence type="ECO:0000313" key="3">
    <source>
        <dbReference type="EMBL" id="GAP30155.1"/>
    </source>
</evidence>
<feature type="compositionally biased region" description="Gly residues" evidence="1">
    <location>
        <begin position="1"/>
        <end position="10"/>
    </location>
</feature>
<comment type="caution">
    <text evidence="3">The sequence shown here is derived from an EMBL/GenBank/DDBJ whole genome shotgun (WGS) entry which is preliminary data.</text>
</comment>